<comment type="caution">
    <text evidence="4">The sequence shown here is derived from an EMBL/GenBank/DDBJ whole genome shotgun (WGS) entry which is preliminary data.</text>
</comment>
<dbReference type="SUPFAM" id="SSF88713">
    <property type="entry name" value="Glycoside hydrolase/deacetylase"/>
    <property type="match status" value="1"/>
</dbReference>
<dbReference type="AlphaFoldDB" id="I0WSD2"/>
<keyword evidence="2" id="KW-0378">Hydrolase</keyword>
<keyword evidence="1" id="KW-0479">Metal-binding</keyword>
<evidence type="ECO:0000256" key="1">
    <source>
        <dbReference type="ARBA" id="ARBA00022723"/>
    </source>
</evidence>
<dbReference type="PATRIC" id="fig|1165867.3.peg.2887"/>
<dbReference type="Proteomes" id="UP000006447">
    <property type="component" value="Unassembled WGS sequence"/>
</dbReference>
<evidence type="ECO:0000256" key="2">
    <source>
        <dbReference type="ARBA" id="ARBA00022801"/>
    </source>
</evidence>
<evidence type="ECO:0000259" key="3">
    <source>
        <dbReference type="PROSITE" id="PS51677"/>
    </source>
</evidence>
<protein>
    <submittedName>
        <fullName evidence="4">Deacetylase</fullName>
    </submittedName>
</protein>
<sequence length="204" mass="22501">MPGGGTLAALPGNGDLLALLDDGVNSDVVRLYTRFAQDTGVKLTYFVNGQYDSCTDNAALLRPLVDSGQVQLGNHTWSHPDLTTVSKSRIADELNRNQRFLEATYGVDAAPYFRPPTENTMPPSITWPPASATPCRPVVWLAVRFLADHRGLHRAEGNQYFTPQAIVFGHLNYLPSPPRLPATRQDHPEPNLRTVTLNDVFIKP</sequence>
<dbReference type="PANTHER" id="PTHR10587">
    <property type="entry name" value="GLYCOSYL TRANSFERASE-RELATED"/>
    <property type="match status" value="1"/>
</dbReference>
<dbReference type="InterPro" id="IPR011330">
    <property type="entry name" value="Glyco_hydro/deAcase_b/a-brl"/>
</dbReference>
<name>I0WSD2_RHOOP</name>
<evidence type="ECO:0000313" key="5">
    <source>
        <dbReference type="Proteomes" id="UP000006447"/>
    </source>
</evidence>
<dbReference type="EMBL" id="AJJH01000068">
    <property type="protein sequence ID" value="EID79298.1"/>
    <property type="molecule type" value="Genomic_DNA"/>
</dbReference>
<dbReference type="PROSITE" id="PS51677">
    <property type="entry name" value="NODB"/>
    <property type="match status" value="1"/>
</dbReference>
<gene>
    <name evidence="4" type="ORF">W59_14201</name>
</gene>
<dbReference type="InterPro" id="IPR050248">
    <property type="entry name" value="Polysacc_deacetylase_ArnD"/>
</dbReference>
<dbReference type="InterPro" id="IPR002509">
    <property type="entry name" value="NODB_dom"/>
</dbReference>
<dbReference type="GO" id="GO:0016020">
    <property type="term" value="C:membrane"/>
    <property type="evidence" value="ECO:0007669"/>
    <property type="project" value="TreeGrafter"/>
</dbReference>
<feature type="domain" description="NodB homology" evidence="3">
    <location>
        <begin position="14"/>
        <end position="204"/>
    </location>
</feature>
<dbReference type="CDD" id="cd10917">
    <property type="entry name" value="CE4_NodB_like_6s_7s"/>
    <property type="match status" value="1"/>
</dbReference>
<accession>I0WSD2</accession>
<organism evidence="4 5">
    <name type="scientific">Rhodococcus opacus RKJ300 = JCM 13270</name>
    <dbReference type="NCBI Taxonomy" id="1165867"/>
    <lineage>
        <taxon>Bacteria</taxon>
        <taxon>Bacillati</taxon>
        <taxon>Actinomycetota</taxon>
        <taxon>Actinomycetes</taxon>
        <taxon>Mycobacteriales</taxon>
        <taxon>Nocardiaceae</taxon>
        <taxon>Rhodococcus</taxon>
    </lineage>
</organism>
<reference evidence="4 5" key="1">
    <citation type="journal article" date="2012" name="J. Bacteriol.">
        <title>Draft genome sequence of the nitrophenol-degrading actinomycete Rhodococcus imtechensis RKJ300.</title>
        <authorList>
            <person name="Vikram S."/>
            <person name="Kumar S."/>
            <person name="Subramanian S."/>
            <person name="Raghava G.P."/>
        </authorList>
    </citation>
    <scope>NUCLEOTIDE SEQUENCE [LARGE SCALE GENOMIC DNA]</scope>
    <source>
        <strain evidence="4 5">RKJ300</strain>
    </source>
</reference>
<dbReference type="GO" id="GO:0046872">
    <property type="term" value="F:metal ion binding"/>
    <property type="evidence" value="ECO:0007669"/>
    <property type="project" value="UniProtKB-KW"/>
</dbReference>
<dbReference type="GO" id="GO:0016810">
    <property type="term" value="F:hydrolase activity, acting on carbon-nitrogen (but not peptide) bonds"/>
    <property type="evidence" value="ECO:0007669"/>
    <property type="project" value="InterPro"/>
</dbReference>
<evidence type="ECO:0000313" key="4">
    <source>
        <dbReference type="EMBL" id="EID79298.1"/>
    </source>
</evidence>
<dbReference type="Pfam" id="PF01522">
    <property type="entry name" value="Polysacc_deac_1"/>
    <property type="match status" value="1"/>
</dbReference>
<dbReference type="PANTHER" id="PTHR10587:SF133">
    <property type="entry name" value="CHITIN DEACETYLASE 1-RELATED"/>
    <property type="match status" value="1"/>
</dbReference>
<dbReference type="Gene3D" id="3.20.20.370">
    <property type="entry name" value="Glycoside hydrolase/deacetylase"/>
    <property type="match status" value="1"/>
</dbReference>
<dbReference type="GO" id="GO:0005975">
    <property type="term" value="P:carbohydrate metabolic process"/>
    <property type="evidence" value="ECO:0007669"/>
    <property type="project" value="InterPro"/>
</dbReference>
<proteinExistence type="predicted"/>